<evidence type="ECO:0000259" key="6">
    <source>
        <dbReference type="Pfam" id="PF12444"/>
    </source>
</evidence>
<reference evidence="7" key="1">
    <citation type="submission" date="2021-03" db="EMBL/GenBank/DDBJ databases">
        <title>Chromosome level genome of the anhydrobiotic midge Polypedilum vanderplanki.</title>
        <authorList>
            <person name="Yoshida Y."/>
            <person name="Kikawada T."/>
            <person name="Gusev O."/>
        </authorList>
    </citation>
    <scope>NUCLEOTIDE SEQUENCE</scope>
    <source>
        <strain evidence="7">NIAS01</strain>
        <tissue evidence="7">Whole body or cell culture</tissue>
    </source>
</reference>
<dbReference type="Gene3D" id="1.10.30.10">
    <property type="entry name" value="High mobility group box domain"/>
    <property type="match status" value="1"/>
</dbReference>
<dbReference type="GO" id="GO:0000978">
    <property type="term" value="F:RNA polymerase II cis-regulatory region sequence-specific DNA binding"/>
    <property type="evidence" value="ECO:0007669"/>
    <property type="project" value="TreeGrafter"/>
</dbReference>
<keyword evidence="8" id="KW-1185">Reference proteome</keyword>
<dbReference type="AlphaFoldDB" id="A0A9J6BLU9"/>
<dbReference type="EMBL" id="JADBJN010000003">
    <property type="protein sequence ID" value="KAG5670443.1"/>
    <property type="molecule type" value="Genomic_DNA"/>
</dbReference>
<dbReference type="PANTHER" id="PTHR45803">
    <property type="entry name" value="SOX100B"/>
    <property type="match status" value="1"/>
</dbReference>
<dbReference type="InterPro" id="IPR022151">
    <property type="entry name" value="Sox_N"/>
</dbReference>
<dbReference type="Pfam" id="PF12444">
    <property type="entry name" value="Sox_N"/>
    <property type="match status" value="1"/>
</dbReference>
<comment type="subcellular location">
    <subcellularLocation>
        <location evidence="1">Nucleus</location>
    </subcellularLocation>
</comment>
<keyword evidence="4" id="KW-0804">Transcription</keyword>
<evidence type="ECO:0000313" key="7">
    <source>
        <dbReference type="EMBL" id="KAG5670443.1"/>
    </source>
</evidence>
<proteinExistence type="predicted"/>
<dbReference type="OrthoDB" id="7782194at2759"/>
<evidence type="ECO:0000256" key="2">
    <source>
        <dbReference type="ARBA" id="ARBA00023015"/>
    </source>
</evidence>
<evidence type="ECO:0000256" key="1">
    <source>
        <dbReference type="ARBA" id="ARBA00004123"/>
    </source>
</evidence>
<organism evidence="7 8">
    <name type="scientific">Polypedilum vanderplanki</name>
    <name type="common">Sleeping chironomid midge</name>
    <dbReference type="NCBI Taxonomy" id="319348"/>
    <lineage>
        <taxon>Eukaryota</taxon>
        <taxon>Metazoa</taxon>
        <taxon>Ecdysozoa</taxon>
        <taxon>Arthropoda</taxon>
        <taxon>Hexapoda</taxon>
        <taxon>Insecta</taxon>
        <taxon>Pterygota</taxon>
        <taxon>Neoptera</taxon>
        <taxon>Endopterygota</taxon>
        <taxon>Diptera</taxon>
        <taxon>Nematocera</taxon>
        <taxon>Chironomoidea</taxon>
        <taxon>Chironomidae</taxon>
        <taxon>Chironominae</taxon>
        <taxon>Polypedilum</taxon>
        <taxon>Polypedilum</taxon>
    </lineage>
</organism>
<evidence type="ECO:0000313" key="8">
    <source>
        <dbReference type="Proteomes" id="UP001107558"/>
    </source>
</evidence>
<sequence length="111" mass="12950">MDPRSDEKELKKSGKIVEKLVISTIRPKVKNNQGKPENEQINSAVMKVLQGYDWALVQAPIKIPTEKKKDHIKRPMNAFMVWAQAARRVMSKVRFRKNPDFLKTLYNFIIL</sequence>
<dbReference type="SUPFAM" id="SSF47095">
    <property type="entry name" value="HMG-box"/>
    <property type="match status" value="1"/>
</dbReference>
<keyword evidence="3" id="KW-0238">DNA-binding</keyword>
<feature type="domain" description="Sox developmental protein N-terminal" evidence="6">
    <location>
        <begin position="40"/>
        <end position="61"/>
    </location>
</feature>
<dbReference type="InterPro" id="IPR050917">
    <property type="entry name" value="SOX_TF"/>
</dbReference>
<dbReference type="GO" id="GO:0005634">
    <property type="term" value="C:nucleus"/>
    <property type="evidence" value="ECO:0007669"/>
    <property type="project" value="UniProtKB-SubCell"/>
</dbReference>
<protein>
    <recommendedName>
        <fullName evidence="6">Sox developmental protein N-terminal domain-containing protein</fullName>
    </recommendedName>
</protein>
<accession>A0A9J6BLU9</accession>
<dbReference type="Proteomes" id="UP001107558">
    <property type="component" value="Chromosome 3"/>
</dbReference>
<keyword evidence="2" id="KW-0805">Transcription regulation</keyword>
<evidence type="ECO:0000256" key="3">
    <source>
        <dbReference type="ARBA" id="ARBA00023125"/>
    </source>
</evidence>
<keyword evidence="5" id="KW-0539">Nucleus</keyword>
<dbReference type="GO" id="GO:0000981">
    <property type="term" value="F:DNA-binding transcription factor activity, RNA polymerase II-specific"/>
    <property type="evidence" value="ECO:0007669"/>
    <property type="project" value="TreeGrafter"/>
</dbReference>
<evidence type="ECO:0000256" key="4">
    <source>
        <dbReference type="ARBA" id="ARBA00023163"/>
    </source>
</evidence>
<comment type="caution">
    <text evidence="7">The sequence shown here is derived from an EMBL/GenBank/DDBJ whole genome shotgun (WGS) entry which is preliminary data.</text>
</comment>
<evidence type="ECO:0000256" key="5">
    <source>
        <dbReference type="ARBA" id="ARBA00023242"/>
    </source>
</evidence>
<gene>
    <name evidence="7" type="ORF">PVAND_000707</name>
</gene>
<dbReference type="InterPro" id="IPR036910">
    <property type="entry name" value="HMG_box_dom_sf"/>
</dbReference>
<dbReference type="PANTHER" id="PTHR45803:SF5">
    <property type="entry name" value="SOX100B"/>
    <property type="match status" value="1"/>
</dbReference>
<name>A0A9J6BLU9_POLVA</name>